<evidence type="ECO:0000256" key="4">
    <source>
        <dbReference type="ARBA" id="ARBA00022741"/>
    </source>
</evidence>
<evidence type="ECO:0000256" key="11">
    <source>
        <dbReference type="ARBA" id="ARBA00047859"/>
    </source>
</evidence>
<dbReference type="PANTHER" id="PTHR43884">
    <property type="entry name" value="ACYL-COA DEHYDROGENASE"/>
    <property type="match status" value="1"/>
</dbReference>
<evidence type="ECO:0000256" key="12">
    <source>
        <dbReference type="ARBA" id="ARBA00048445"/>
    </source>
</evidence>
<keyword evidence="4" id="KW-0547">Nucleotide-binding</keyword>
<gene>
    <name evidence="17" type="ORF">M989_04421</name>
</gene>
<dbReference type="EMBL" id="LXEU01000091">
    <property type="protein sequence ID" value="OAT45498.1"/>
    <property type="molecule type" value="Genomic_DNA"/>
</dbReference>
<dbReference type="Gene3D" id="1.10.540.10">
    <property type="entry name" value="Acyl-CoA dehydrogenase/oxidase, N-terminal domain"/>
    <property type="match status" value="1"/>
</dbReference>
<evidence type="ECO:0000259" key="16">
    <source>
        <dbReference type="Pfam" id="PF08028"/>
    </source>
</evidence>
<comment type="caution">
    <text evidence="17">The sequence shown here is derived from an EMBL/GenBank/DDBJ whole genome shotgun (WGS) entry which is preliminary data.</text>
</comment>
<evidence type="ECO:0000256" key="2">
    <source>
        <dbReference type="ARBA" id="ARBA00022630"/>
    </source>
</evidence>
<dbReference type="InterPro" id="IPR013786">
    <property type="entry name" value="AcylCoA_DH/ox_N"/>
</dbReference>
<protein>
    <recommendedName>
        <fullName evidence="10">Dibenzothiophene monooxygenase</fullName>
        <ecNumber evidence="9">1.14.14.21</ecNumber>
    </recommendedName>
</protein>
<dbReference type="InterPro" id="IPR013107">
    <property type="entry name" value="Acyl-CoA_DH_C"/>
</dbReference>
<dbReference type="InterPro" id="IPR006091">
    <property type="entry name" value="Acyl-CoA_Oxase/DH_mid-dom"/>
</dbReference>
<dbReference type="InterPro" id="IPR036250">
    <property type="entry name" value="AcylCo_DH-like_C"/>
</dbReference>
<evidence type="ECO:0000256" key="6">
    <source>
        <dbReference type="ARBA" id="ARBA00023033"/>
    </source>
</evidence>
<keyword evidence="18" id="KW-1185">Reference proteome</keyword>
<keyword evidence="3" id="KW-0288">FMN</keyword>
<dbReference type="PATRIC" id="fig|1354264.4.peg.4583"/>
<feature type="domain" description="Acyl-CoA oxidase/dehydrogenase middle" evidence="14">
    <location>
        <begin position="138"/>
        <end position="222"/>
    </location>
</feature>
<dbReference type="Proteomes" id="UP000078386">
    <property type="component" value="Unassembled WGS sequence"/>
</dbReference>
<dbReference type="GO" id="GO:0018640">
    <property type="term" value="F:dibenzothiophene monooxygenase activity"/>
    <property type="evidence" value="ECO:0007669"/>
    <property type="project" value="RHEA"/>
</dbReference>
<sequence>MPVTQDTPDYIQHPPHAYRITSDEEAISIAHEIAAYLQPGAAERDLSGVVPPEVVDTFSNSGLWGITIPREYGGAEVSAATLAAVIAIISAADPALGQIPQNHYCLLEDIRLQGSDEQRRFFFELALSGHRFANALSETGGKTVQDIQTRLTRTAEGLRINGRKGYCTGSLYAHWLGVLALDEEGRAQLAFVPRRAPGLTVVNDWACLGQRTTSSGTVLVDNLPVEPFNLIASWKSYDTPTLAGPFAQLTTAAIDAGIARAALNDTVSFVNQFARPWIDAGVERAGDDPLTIYQIGVLDSRIAAAEALLEQAGKVLDRYKHHLSERRWRWLRSPWRAPKSLPPKPRWRPLHGCLSWGERVQPIHATTSIATGVMAACTRCTILCAGNTTCLATGFSTARLRRVTTGTRRDHARFSR</sequence>
<evidence type="ECO:0000259" key="15">
    <source>
        <dbReference type="Pfam" id="PF02771"/>
    </source>
</evidence>
<dbReference type="Pfam" id="PF08028">
    <property type="entry name" value="Acyl-CoA_dh_2"/>
    <property type="match status" value="1"/>
</dbReference>
<evidence type="ECO:0000256" key="9">
    <source>
        <dbReference type="ARBA" id="ARBA00034328"/>
    </source>
</evidence>
<dbReference type="AlphaFoldDB" id="A0A1B7JC88"/>
<dbReference type="Gene3D" id="1.20.140.10">
    <property type="entry name" value="Butyryl-CoA Dehydrogenase, subunit A, domain 3"/>
    <property type="match status" value="1"/>
</dbReference>
<keyword evidence="6" id="KW-0503">Monooxygenase</keyword>
<feature type="domain" description="Acyl-CoA dehydrogenase/oxidase N-terminal" evidence="15">
    <location>
        <begin position="34"/>
        <end position="129"/>
    </location>
</feature>
<dbReference type="NCBIfam" id="TIGR04022">
    <property type="entry name" value="sulfur_SfnB"/>
    <property type="match status" value="1"/>
</dbReference>
<comment type="pathway">
    <text evidence="7">Sulfur metabolism; dibenzothiophene degradation.</text>
</comment>
<evidence type="ECO:0000256" key="7">
    <source>
        <dbReference type="ARBA" id="ARBA00034307"/>
    </source>
</evidence>
<accession>A0A1B7JC88</accession>
<dbReference type="PANTHER" id="PTHR43884:SF12">
    <property type="entry name" value="ISOVALERYL-COA DEHYDROGENASE, MITOCHONDRIAL-RELATED"/>
    <property type="match status" value="1"/>
</dbReference>
<evidence type="ECO:0000256" key="1">
    <source>
        <dbReference type="ARBA" id="ARBA00004496"/>
    </source>
</evidence>
<organism evidence="17 18">
    <name type="scientific">Kluyvera georgiana ATCC 51603</name>
    <dbReference type="NCBI Taxonomy" id="1354264"/>
    <lineage>
        <taxon>Bacteria</taxon>
        <taxon>Pseudomonadati</taxon>
        <taxon>Pseudomonadota</taxon>
        <taxon>Gammaproteobacteria</taxon>
        <taxon>Enterobacterales</taxon>
        <taxon>Enterobacteriaceae</taxon>
        <taxon>Kluyvera</taxon>
    </lineage>
</organism>
<evidence type="ECO:0000256" key="13">
    <source>
        <dbReference type="ARBA" id="ARBA00049456"/>
    </source>
</evidence>
<comment type="subcellular location">
    <subcellularLocation>
        <location evidence="1">Cytoplasm</location>
    </subcellularLocation>
</comment>
<dbReference type="GO" id="GO:0006552">
    <property type="term" value="P:L-leucine catabolic process"/>
    <property type="evidence" value="ECO:0007669"/>
    <property type="project" value="TreeGrafter"/>
</dbReference>
<proteinExistence type="inferred from homology"/>
<evidence type="ECO:0000256" key="8">
    <source>
        <dbReference type="ARBA" id="ARBA00034317"/>
    </source>
</evidence>
<dbReference type="Gene3D" id="2.40.110.10">
    <property type="entry name" value="Butyryl-CoA Dehydrogenase, subunit A, domain 2"/>
    <property type="match status" value="1"/>
</dbReference>
<dbReference type="SUPFAM" id="SSF47203">
    <property type="entry name" value="Acyl-CoA dehydrogenase C-terminal domain-like"/>
    <property type="match status" value="1"/>
</dbReference>
<dbReference type="GO" id="GO:0008470">
    <property type="term" value="F:3-methylbutanoyl-CoA dehydrogenase activity"/>
    <property type="evidence" value="ECO:0007669"/>
    <property type="project" value="TreeGrafter"/>
</dbReference>
<evidence type="ECO:0000256" key="3">
    <source>
        <dbReference type="ARBA" id="ARBA00022643"/>
    </source>
</evidence>
<dbReference type="Pfam" id="PF02771">
    <property type="entry name" value="Acyl-CoA_dh_N"/>
    <property type="match status" value="1"/>
</dbReference>
<dbReference type="InterPro" id="IPR046373">
    <property type="entry name" value="Acyl-CoA_Oxase/DH_mid-dom_sf"/>
</dbReference>
<name>A0A1B7JC88_9ENTR</name>
<evidence type="ECO:0000256" key="10">
    <source>
        <dbReference type="ARBA" id="ARBA00034345"/>
    </source>
</evidence>
<comment type="catalytic activity">
    <reaction evidence="12">
        <text>dibenzothiophene 5-oxide + FMNH2 + O2 = dibenzothiophene 5,5-dioxide + FMN + H2O + H(+)</text>
        <dbReference type="Rhea" id="RHEA:49080"/>
        <dbReference type="ChEBI" id="CHEBI:15377"/>
        <dbReference type="ChEBI" id="CHEBI:15378"/>
        <dbReference type="ChEBI" id="CHEBI:15379"/>
        <dbReference type="ChEBI" id="CHEBI:23683"/>
        <dbReference type="ChEBI" id="CHEBI:57618"/>
        <dbReference type="ChEBI" id="CHEBI:58210"/>
        <dbReference type="ChEBI" id="CHEBI:90356"/>
    </reaction>
</comment>
<dbReference type="Pfam" id="PF02770">
    <property type="entry name" value="Acyl-CoA_dh_M"/>
    <property type="match status" value="1"/>
</dbReference>
<comment type="catalytic activity">
    <reaction evidence="11">
        <text>dibenzothiophene + FMNH2 + O2 = dibenzothiophene 5-oxide + FMN + H2O + H(+)</text>
        <dbReference type="Rhea" id="RHEA:49076"/>
        <dbReference type="ChEBI" id="CHEBI:15377"/>
        <dbReference type="ChEBI" id="CHEBI:15378"/>
        <dbReference type="ChEBI" id="CHEBI:15379"/>
        <dbReference type="ChEBI" id="CHEBI:23681"/>
        <dbReference type="ChEBI" id="CHEBI:23683"/>
        <dbReference type="ChEBI" id="CHEBI:57618"/>
        <dbReference type="ChEBI" id="CHEBI:58210"/>
    </reaction>
</comment>
<evidence type="ECO:0000313" key="18">
    <source>
        <dbReference type="Proteomes" id="UP000078386"/>
    </source>
</evidence>
<feature type="domain" description="Acyl-CoA dehydrogenase C-terminal" evidence="16">
    <location>
        <begin position="250"/>
        <end position="315"/>
    </location>
</feature>
<dbReference type="InterPro" id="IPR009100">
    <property type="entry name" value="AcylCoA_DH/oxidase_NM_dom_sf"/>
</dbReference>
<evidence type="ECO:0000256" key="5">
    <source>
        <dbReference type="ARBA" id="ARBA00023002"/>
    </source>
</evidence>
<dbReference type="SUPFAM" id="SSF56645">
    <property type="entry name" value="Acyl-CoA dehydrogenase NM domain-like"/>
    <property type="match status" value="1"/>
</dbReference>
<comment type="catalytic activity">
    <reaction evidence="13">
        <text>dibenzothiophene + 2 FMNH2 + 2 O2 = dibenzothiophene 5,5-dioxide + 2 FMN + 2 H2O + 2 H(+)</text>
        <dbReference type="Rhea" id="RHEA:49072"/>
        <dbReference type="ChEBI" id="CHEBI:15377"/>
        <dbReference type="ChEBI" id="CHEBI:15378"/>
        <dbReference type="ChEBI" id="CHEBI:15379"/>
        <dbReference type="ChEBI" id="CHEBI:23681"/>
        <dbReference type="ChEBI" id="CHEBI:57618"/>
        <dbReference type="ChEBI" id="CHEBI:58210"/>
        <dbReference type="ChEBI" id="CHEBI:90356"/>
        <dbReference type="EC" id="1.14.14.21"/>
    </reaction>
</comment>
<keyword evidence="5 17" id="KW-0560">Oxidoreductase</keyword>
<evidence type="ECO:0000313" key="17">
    <source>
        <dbReference type="EMBL" id="OAT45498.1"/>
    </source>
</evidence>
<keyword evidence="2" id="KW-0285">Flavoprotein</keyword>
<dbReference type="InterPro" id="IPR037069">
    <property type="entry name" value="AcylCoA_DH/ox_N_sf"/>
</dbReference>
<comment type="similarity">
    <text evidence="8">Belongs to the DszC flavin monooxygenase family.</text>
</comment>
<dbReference type="InterPro" id="IPR023922">
    <property type="entry name" value="S04_starv_induced_SfnB"/>
</dbReference>
<dbReference type="EC" id="1.14.14.21" evidence="9"/>
<reference evidence="17 18" key="1">
    <citation type="submission" date="2016-04" db="EMBL/GenBank/DDBJ databases">
        <title>ATOL: Assembling a taxonomically balanced genome-scale reconstruction of the evolutionary history of the Enterobacteriaceae.</title>
        <authorList>
            <person name="Plunkett G.III."/>
            <person name="Neeno-Eckwall E.C."/>
            <person name="Glasner J.D."/>
            <person name="Perna N.T."/>
        </authorList>
    </citation>
    <scope>NUCLEOTIDE SEQUENCE [LARGE SCALE GENOMIC DNA]</scope>
    <source>
        <strain evidence="17 18">ATCC 51603</strain>
    </source>
</reference>
<dbReference type="GO" id="GO:0005737">
    <property type="term" value="C:cytoplasm"/>
    <property type="evidence" value="ECO:0007669"/>
    <property type="project" value="UniProtKB-SubCell"/>
</dbReference>
<evidence type="ECO:0000259" key="14">
    <source>
        <dbReference type="Pfam" id="PF02770"/>
    </source>
</evidence>
<dbReference type="GO" id="GO:0050660">
    <property type="term" value="F:flavin adenine dinucleotide binding"/>
    <property type="evidence" value="ECO:0007669"/>
    <property type="project" value="InterPro"/>
</dbReference>